<dbReference type="GO" id="GO:0015179">
    <property type="term" value="F:L-amino acid transmembrane transporter activity"/>
    <property type="evidence" value="ECO:0007669"/>
    <property type="project" value="TreeGrafter"/>
</dbReference>
<evidence type="ECO:0000256" key="3">
    <source>
        <dbReference type="ARBA" id="ARBA00022989"/>
    </source>
</evidence>
<feature type="transmembrane region" description="Helical" evidence="5">
    <location>
        <begin position="161"/>
        <end position="179"/>
    </location>
</feature>
<keyword evidence="4 5" id="KW-0472">Membrane</keyword>
<evidence type="ECO:0000313" key="7">
    <source>
        <dbReference type="Proteomes" id="UP000260943"/>
    </source>
</evidence>
<feature type="transmembrane region" description="Helical" evidence="5">
    <location>
        <begin position="365"/>
        <end position="382"/>
    </location>
</feature>
<feature type="transmembrane region" description="Helical" evidence="5">
    <location>
        <begin position="43"/>
        <end position="66"/>
    </location>
</feature>
<dbReference type="GO" id="GO:0016020">
    <property type="term" value="C:membrane"/>
    <property type="evidence" value="ECO:0007669"/>
    <property type="project" value="UniProtKB-SubCell"/>
</dbReference>
<evidence type="ECO:0000256" key="4">
    <source>
        <dbReference type="ARBA" id="ARBA00023136"/>
    </source>
</evidence>
<organism evidence="6 7">
    <name type="scientific">Collinsella tanakaei</name>
    <dbReference type="NCBI Taxonomy" id="626935"/>
    <lineage>
        <taxon>Bacteria</taxon>
        <taxon>Bacillati</taxon>
        <taxon>Actinomycetota</taxon>
        <taxon>Coriobacteriia</taxon>
        <taxon>Coriobacteriales</taxon>
        <taxon>Coriobacteriaceae</taxon>
        <taxon>Collinsella</taxon>
    </lineage>
</organism>
<proteinExistence type="predicted"/>
<comment type="caution">
    <text evidence="6">The sequence shown here is derived from an EMBL/GenBank/DDBJ whole genome shotgun (WGS) entry which is preliminary data.</text>
</comment>
<evidence type="ECO:0000256" key="1">
    <source>
        <dbReference type="ARBA" id="ARBA00004141"/>
    </source>
</evidence>
<sequence>MENQTVHVERYTLTTALCMIVGICIGSGIFFKSDNILIATGGNVALGVAMFLLAATTIVFGGLTLARFASRTDGAGGPIAYAERFLGPHRLTFVGWHFTFLYLPMVTAIICWVVGVYACMTFGLAGTFAQQMAIGVVFLLACCVWNVCWPTLGGYVQNITTVAKVAPLVVVLVVGLIFGQPAQHIVHGIETAGAAGTGWIAAAAPIAFAFDGWSAAASIAPELKNAKRNLPLALTIGPAIILVLYVGYFLGVSCTLGPQTVMAAGDASLSMLFVELFGEGAATLPNLIALIAVVGTANGLVLSLLRMPYALALHDEIPCSKAVLRMNKTLKFPLVSAAIALGTTLFWMAVHAVVTTFNLLPNGDISEVSVSLTLLVLPLFYVQALIHDPAGPAPSRAARIRRAIAPVIAIASSLAVGLSSISNPTRWPFVAAHVLTLAIATYLMGRRRERKA</sequence>
<feature type="transmembrane region" description="Helical" evidence="5">
    <location>
        <begin position="232"/>
        <end position="251"/>
    </location>
</feature>
<dbReference type="RefSeq" id="WP_117680342.1">
    <property type="nucleotide sequence ID" value="NZ_CALJOO010000019.1"/>
</dbReference>
<feature type="transmembrane region" description="Helical" evidence="5">
    <location>
        <begin position="12"/>
        <end position="31"/>
    </location>
</feature>
<dbReference type="PANTHER" id="PTHR11785:SF512">
    <property type="entry name" value="SOBREMESA, ISOFORM B"/>
    <property type="match status" value="1"/>
</dbReference>
<reference evidence="6 7" key="1">
    <citation type="submission" date="2018-08" db="EMBL/GenBank/DDBJ databases">
        <title>A genome reference for cultivated species of the human gut microbiota.</title>
        <authorList>
            <person name="Zou Y."/>
            <person name="Xue W."/>
            <person name="Luo G."/>
        </authorList>
    </citation>
    <scope>NUCLEOTIDE SEQUENCE [LARGE SCALE GENOMIC DNA]</scope>
    <source>
        <strain evidence="6 7">TF08-14</strain>
    </source>
</reference>
<evidence type="ECO:0000313" key="6">
    <source>
        <dbReference type="EMBL" id="RGL07307.1"/>
    </source>
</evidence>
<feature type="transmembrane region" description="Helical" evidence="5">
    <location>
        <begin position="403"/>
        <end position="421"/>
    </location>
</feature>
<feature type="transmembrane region" description="Helical" evidence="5">
    <location>
        <begin position="131"/>
        <end position="149"/>
    </location>
</feature>
<dbReference type="PANTHER" id="PTHR11785">
    <property type="entry name" value="AMINO ACID TRANSPORTER"/>
    <property type="match status" value="1"/>
</dbReference>
<accession>A0A3E4QNQ5</accession>
<dbReference type="InterPro" id="IPR002293">
    <property type="entry name" value="AA/rel_permease1"/>
</dbReference>
<name>A0A3E4QNQ5_9ACTN</name>
<dbReference type="PIRSF" id="PIRSF006060">
    <property type="entry name" value="AA_transporter"/>
    <property type="match status" value="1"/>
</dbReference>
<feature type="transmembrane region" description="Helical" evidence="5">
    <location>
        <begin position="427"/>
        <end position="445"/>
    </location>
</feature>
<dbReference type="AlphaFoldDB" id="A0A3E4QNQ5"/>
<feature type="transmembrane region" description="Helical" evidence="5">
    <location>
        <begin position="287"/>
        <end position="311"/>
    </location>
</feature>
<dbReference type="InterPro" id="IPR050598">
    <property type="entry name" value="AminoAcid_Transporter"/>
</dbReference>
<dbReference type="Gene3D" id="1.20.1740.10">
    <property type="entry name" value="Amino acid/polyamine transporter I"/>
    <property type="match status" value="1"/>
</dbReference>
<evidence type="ECO:0000256" key="5">
    <source>
        <dbReference type="SAM" id="Phobius"/>
    </source>
</evidence>
<dbReference type="Proteomes" id="UP000260943">
    <property type="component" value="Unassembled WGS sequence"/>
</dbReference>
<protein>
    <submittedName>
        <fullName evidence="6">APC family permease</fullName>
    </submittedName>
</protein>
<keyword evidence="2 5" id="KW-0812">Transmembrane</keyword>
<feature type="transmembrane region" description="Helical" evidence="5">
    <location>
        <begin position="199"/>
        <end position="220"/>
    </location>
</feature>
<evidence type="ECO:0000256" key="2">
    <source>
        <dbReference type="ARBA" id="ARBA00022692"/>
    </source>
</evidence>
<feature type="transmembrane region" description="Helical" evidence="5">
    <location>
        <begin position="100"/>
        <end position="125"/>
    </location>
</feature>
<dbReference type="Pfam" id="PF13520">
    <property type="entry name" value="AA_permease_2"/>
    <property type="match status" value="1"/>
</dbReference>
<comment type="subcellular location">
    <subcellularLocation>
        <location evidence="1">Membrane</location>
        <topology evidence="1">Multi-pass membrane protein</topology>
    </subcellularLocation>
</comment>
<gene>
    <name evidence="6" type="ORF">DXC81_10490</name>
</gene>
<dbReference type="EMBL" id="QSRJ01000017">
    <property type="protein sequence ID" value="RGL07307.1"/>
    <property type="molecule type" value="Genomic_DNA"/>
</dbReference>
<keyword evidence="3 5" id="KW-1133">Transmembrane helix</keyword>
<feature type="transmembrane region" description="Helical" evidence="5">
    <location>
        <begin position="332"/>
        <end position="353"/>
    </location>
</feature>